<sequence>MESHPVAPRPQPPRAKYARGFSLLETAMVVLLIGGAIAVGMLVLQARKPVRQVQAQEQALQWADQALVAYAAANAHLPCPVNTPTSDIDDCVGPNQKGWLPTRALEAVHPGGGSPGQPLRYMVYRGGAAGSDLAVASNQFSPHNWKREAHDFADINGLDLCAVIANAARESTSAVKADRARTSDIDGNAINVAYGLSVAGPTPGDSGLFDGLNQQSVASMESPARGADSGYDDRVRVREFNTLAQTLGCHYADATNPDGVVLASLDMLALAVDVSDEVDDQNEALIRDTQSSYEMAIVSEVFAVLNVALAAASIANSVSTLIAGSTQLATAVATCPVPPFVSCGLIAPYTAAVTSAGVAIGFASGATALAASALVAISLGLDKTKQARDMAKAGSSKGPPDIAGLKQNACIAAEGGTLYEKADENGNMIPVPLGFWKDGLKQEVEKLEQKLIQTIADRDAAQARLDWLGRIPSHLIDYPPRPVRRSWQECVTDGNGNQTCQTKYESDASYNQRIDDWLETKRHMEEVLQPKLAAIRAAEDAYFQWETTVELVEQARTGRDQMNEAIGQLAQQVQQCDLSPPTELDAIRRCSNNRVALMGMSANPCNPDLLTADQVEKRQCLAWKNEDLQEAEANEHEAQQAYASKFWTAWTLPQPPIAAYLDDAGIPGLPWVCSVTWPCNDLIILGQHDNENDKRETYAMTYYKHLGLVVAVVEQTKELEAKREAYEEAQAQCDALRALELGGSNGGQTIPVWAGAEAILQGANCKGATGPVQPSLCPSAGATP</sequence>
<feature type="coiled-coil region" evidence="1">
    <location>
        <begin position="437"/>
        <end position="464"/>
    </location>
</feature>
<feature type="coiled-coil region" evidence="1">
    <location>
        <begin position="709"/>
        <end position="739"/>
    </location>
</feature>
<dbReference type="AlphaFoldDB" id="A0A562LF32"/>
<comment type="caution">
    <text evidence="3">The sequence shown here is derived from an EMBL/GenBank/DDBJ whole genome shotgun (WGS) entry which is preliminary data.</text>
</comment>
<proteinExistence type="predicted"/>
<dbReference type="RefSeq" id="WP_158635248.1">
    <property type="nucleotide sequence ID" value="NZ_VLKN01000001.1"/>
</dbReference>
<keyword evidence="4" id="KW-1185">Reference proteome</keyword>
<gene>
    <name evidence="3" type="ORF">IP90_00485</name>
</gene>
<keyword evidence="1" id="KW-0175">Coiled coil</keyword>
<keyword evidence="2" id="KW-0472">Membrane</keyword>
<evidence type="ECO:0000313" key="3">
    <source>
        <dbReference type="EMBL" id="TWI06220.1"/>
    </source>
</evidence>
<keyword evidence="2" id="KW-1133">Transmembrane helix</keyword>
<organism evidence="3 4">
    <name type="scientific">Luteimonas cucumeris</name>
    <dbReference type="NCBI Taxonomy" id="985012"/>
    <lineage>
        <taxon>Bacteria</taxon>
        <taxon>Pseudomonadati</taxon>
        <taxon>Pseudomonadota</taxon>
        <taxon>Gammaproteobacteria</taxon>
        <taxon>Lysobacterales</taxon>
        <taxon>Lysobacteraceae</taxon>
        <taxon>Luteimonas</taxon>
    </lineage>
</organism>
<keyword evidence="2" id="KW-0812">Transmembrane</keyword>
<name>A0A562LF32_9GAMM</name>
<dbReference type="Proteomes" id="UP000315167">
    <property type="component" value="Unassembled WGS sequence"/>
</dbReference>
<evidence type="ECO:0008006" key="5">
    <source>
        <dbReference type="Google" id="ProtNLM"/>
    </source>
</evidence>
<dbReference type="OrthoDB" id="6031180at2"/>
<evidence type="ECO:0000256" key="1">
    <source>
        <dbReference type="SAM" id="Coils"/>
    </source>
</evidence>
<feature type="transmembrane region" description="Helical" evidence="2">
    <location>
        <begin position="20"/>
        <end position="44"/>
    </location>
</feature>
<evidence type="ECO:0000313" key="4">
    <source>
        <dbReference type="Proteomes" id="UP000315167"/>
    </source>
</evidence>
<reference evidence="3 4" key="1">
    <citation type="journal article" date="2015" name="Stand. Genomic Sci.">
        <title>Genomic Encyclopedia of Bacterial and Archaeal Type Strains, Phase III: the genomes of soil and plant-associated and newly described type strains.</title>
        <authorList>
            <person name="Whitman W.B."/>
            <person name="Woyke T."/>
            <person name="Klenk H.P."/>
            <person name="Zhou Y."/>
            <person name="Lilburn T.G."/>
            <person name="Beck B.J."/>
            <person name="De Vos P."/>
            <person name="Vandamme P."/>
            <person name="Eisen J.A."/>
            <person name="Garrity G."/>
            <person name="Hugenholtz P."/>
            <person name="Kyrpides N.C."/>
        </authorList>
    </citation>
    <scope>NUCLEOTIDE SEQUENCE [LARGE SCALE GENOMIC DNA]</scope>
    <source>
        <strain evidence="3 4">CGMCC 1.10821</strain>
    </source>
</reference>
<dbReference type="EMBL" id="VLKN01000001">
    <property type="protein sequence ID" value="TWI06220.1"/>
    <property type="molecule type" value="Genomic_DNA"/>
</dbReference>
<protein>
    <recommendedName>
        <fullName evidence="5">Prepilin-type N-terminal cleavage/methylation domain-containing protein</fullName>
    </recommendedName>
</protein>
<evidence type="ECO:0000256" key="2">
    <source>
        <dbReference type="SAM" id="Phobius"/>
    </source>
</evidence>
<accession>A0A562LF32</accession>